<dbReference type="GO" id="GO:0005507">
    <property type="term" value="F:copper ion binding"/>
    <property type="evidence" value="ECO:0007669"/>
    <property type="project" value="InterPro"/>
</dbReference>
<keyword evidence="3 9" id="KW-0812">Transmembrane</keyword>
<comment type="subcellular location">
    <subcellularLocation>
        <location evidence="1">Cell membrane</location>
        <topology evidence="1">Multi-pass membrane protein</topology>
    </subcellularLocation>
</comment>
<dbReference type="Pfam" id="PF04234">
    <property type="entry name" value="CopC"/>
    <property type="match status" value="1"/>
</dbReference>
<evidence type="ECO:0000256" key="5">
    <source>
        <dbReference type="ARBA" id="ARBA00022729"/>
    </source>
</evidence>
<evidence type="ECO:0000256" key="6">
    <source>
        <dbReference type="ARBA" id="ARBA00022989"/>
    </source>
</evidence>
<evidence type="ECO:0000259" key="11">
    <source>
        <dbReference type="Pfam" id="PF05425"/>
    </source>
</evidence>
<keyword evidence="5" id="KW-0732">Signal</keyword>
<dbReference type="PANTHER" id="PTHR34820:SF4">
    <property type="entry name" value="INNER MEMBRANE PROTEIN YEBZ"/>
    <property type="match status" value="1"/>
</dbReference>
<dbReference type="InterPro" id="IPR032694">
    <property type="entry name" value="CopC/D"/>
</dbReference>
<evidence type="ECO:0000313" key="12">
    <source>
        <dbReference type="EMBL" id="CAB4603528.1"/>
    </source>
</evidence>
<name>A0A6J6H464_9ZZZZ</name>
<dbReference type="InterPro" id="IPR008457">
    <property type="entry name" value="Cu-R_CopD_dom"/>
</dbReference>
<feature type="domain" description="CopC" evidence="10">
    <location>
        <begin position="30"/>
        <end position="126"/>
    </location>
</feature>
<proteinExistence type="predicted"/>
<feature type="transmembrane region" description="Helical" evidence="9">
    <location>
        <begin position="298"/>
        <end position="323"/>
    </location>
</feature>
<keyword evidence="4" id="KW-0479">Metal-binding</keyword>
<organism evidence="12">
    <name type="scientific">freshwater metagenome</name>
    <dbReference type="NCBI Taxonomy" id="449393"/>
    <lineage>
        <taxon>unclassified sequences</taxon>
        <taxon>metagenomes</taxon>
        <taxon>ecological metagenomes</taxon>
    </lineage>
</organism>
<feature type="transmembrane region" description="Helical" evidence="9">
    <location>
        <begin position="267"/>
        <end position="286"/>
    </location>
</feature>
<dbReference type="AlphaFoldDB" id="A0A6J6H464"/>
<evidence type="ECO:0000256" key="8">
    <source>
        <dbReference type="ARBA" id="ARBA00023136"/>
    </source>
</evidence>
<dbReference type="GO" id="GO:0006825">
    <property type="term" value="P:copper ion transport"/>
    <property type="evidence" value="ECO:0007669"/>
    <property type="project" value="InterPro"/>
</dbReference>
<dbReference type="SUPFAM" id="SSF81296">
    <property type="entry name" value="E set domains"/>
    <property type="match status" value="1"/>
</dbReference>
<dbReference type="InterPro" id="IPR007348">
    <property type="entry name" value="CopC_dom"/>
</dbReference>
<reference evidence="12" key="1">
    <citation type="submission" date="2020-05" db="EMBL/GenBank/DDBJ databases">
        <authorList>
            <person name="Chiriac C."/>
            <person name="Salcher M."/>
            <person name="Ghai R."/>
            <person name="Kavagutti S V."/>
        </authorList>
    </citation>
    <scope>NUCLEOTIDE SEQUENCE</scope>
</reference>
<gene>
    <name evidence="12" type="ORF">UFOPK1820_00903</name>
</gene>
<feature type="transmembrane region" description="Helical" evidence="9">
    <location>
        <begin position="373"/>
        <end position="394"/>
    </location>
</feature>
<dbReference type="Gene3D" id="2.60.40.1220">
    <property type="match status" value="1"/>
</dbReference>
<feature type="transmembrane region" description="Helical" evidence="9">
    <location>
        <begin position="190"/>
        <end position="215"/>
    </location>
</feature>
<dbReference type="GO" id="GO:0046688">
    <property type="term" value="P:response to copper ion"/>
    <property type="evidence" value="ECO:0007669"/>
    <property type="project" value="InterPro"/>
</dbReference>
<evidence type="ECO:0000259" key="10">
    <source>
        <dbReference type="Pfam" id="PF04234"/>
    </source>
</evidence>
<feature type="transmembrane region" description="Helical" evidence="9">
    <location>
        <begin position="335"/>
        <end position="353"/>
    </location>
</feature>
<feature type="transmembrane region" description="Helical" evidence="9">
    <location>
        <begin position="406"/>
        <end position="426"/>
    </location>
</feature>
<evidence type="ECO:0000256" key="4">
    <source>
        <dbReference type="ARBA" id="ARBA00022723"/>
    </source>
</evidence>
<feature type="transmembrane region" description="Helical" evidence="9">
    <location>
        <begin position="235"/>
        <end position="255"/>
    </location>
</feature>
<feature type="domain" description="Copper resistance protein D" evidence="11">
    <location>
        <begin position="330"/>
        <end position="423"/>
    </location>
</feature>
<keyword evidence="6 9" id="KW-1133">Transmembrane helix</keyword>
<feature type="transmembrane region" description="Helical" evidence="9">
    <location>
        <begin position="154"/>
        <end position="178"/>
    </location>
</feature>
<evidence type="ECO:0000256" key="1">
    <source>
        <dbReference type="ARBA" id="ARBA00004651"/>
    </source>
</evidence>
<evidence type="ECO:0000256" key="7">
    <source>
        <dbReference type="ARBA" id="ARBA00023008"/>
    </source>
</evidence>
<keyword evidence="8 9" id="KW-0472">Membrane</keyword>
<evidence type="ECO:0000256" key="2">
    <source>
        <dbReference type="ARBA" id="ARBA00022475"/>
    </source>
</evidence>
<accession>A0A6J6H464</accession>
<dbReference type="GO" id="GO:0005886">
    <property type="term" value="C:plasma membrane"/>
    <property type="evidence" value="ECO:0007669"/>
    <property type="project" value="UniProtKB-SubCell"/>
</dbReference>
<dbReference type="GO" id="GO:0042597">
    <property type="term" value="C:periplasmic space"/>
    <property type="evidence" value="ECO:0007669"/>
    <property type="project" value="InterPro"/>
</dbReference>
<keyword evidence="2" id="KW-1003">Cell membrane</keyword>
<dbReference type="Pfam" id="PF05425">
    <property type="entry name" value="CopD"/>
    <property type="match status" value="1"/>
</dbReference>
<sequence length="541" mass="57265">MRRILKLRTVKVLLAGAFISLLWASPALAHGELDSSSPAPAEVMQSAPKEIILYFNEAVTPVARSIEMYNEDGQRIVVGEALVSPEDPAVLIASGVPNIPDGLYVVAWRALSDDGHAIDGAYTFQIGSAEGVLATQDLINNVLSGQSGPAGLSWVMGIARFAGFAGLCLILGCLAMMVGGGIRSRRLAKVVGLGWVLSFASTVTLFVTQGPYAIAGKWSDVWSTSLWSDILDTRQGRAILIREILLLGILGLLIALRKNFHRSATSWWRSSAVLLGAGVVLTFSAAGHPSASSSSNLAIAIDAVHFASVILWTGGLVAMAFLAKKTDFAEVVRKFSKMATIAIPLAVLSGLWQTWHLVPALSDITETTWGKTLVVKTTIAIAVVTLGGVARWLIHRGHSVSIRRVLLLELGLVAIIFGVTSSLVAASPEVTAPDSVYLVQAVNGDTISNIAVTPGRTGNNEIHVTISTPSGALDPVQNITMRLTLPDSEVPTIAVPVTELAPNHFSGSVGILFPGLWTLEIFLEPDSQSSIRLSTNIQIPG</sequence>
<dbReference type="InterPro" id="IPR014755">
    <property type="entry name" value="Cu-Rt/internalin_Ig-like"/>
</dbReference>
<dbReference type="PANTHER" id="PTHR34820">
    <property type="entry name" value="INNER MEMBRANE PROTEIN YEBZ"/>
    <property type="match status" value="1"/>
</dbReference>
<keyword evidence="7" id="KW-0186">Copper</keyword>
<dbReference type="EMBL" id="CAEZUK010000142">
    <property type="protein sequence ID" value="CAB4603528.1"/>
    <property type="molecule type" value="Genomic_DNA"/>
</dbReference>
<dbReference type="InterPro" id="IPR014756">
    <property type="entry name" value="Ig_E-set"/>
</dbReference>
<protein>
    <submittedName>
        <fullName evidence="12">Unannotated protein</fullName>
    </submittedName>
</protein>
<evidence type="ECO:0000256" key="3">
    <source>
        <dbReference type="ARBA" id="ARBA00022692"/>
    </source>
</evidence>
<evidence type="ECO:0000256" key="9">
    <source>
        <dbReference type="SAM" id="Phobius"/>
    </source>
</evidence>